<dbReference type="EMBL" id="JAUTXU010000098">
    <property type="protein sequence ID" value="KAK3708783.1"/>
    <property type="molecule type" value="Genomic_DNA"/>
</dbReference>
<proteinExistence type="predicted"/>
<reference evidence="1" key="1">
    <citation type="submission" date="2023-07" db="EMBL/GenBank/DDBJ databases">
        <title>Black Yeasts Isolated from many extreme environments.</title>
        <authorList>
            <person name="Coleine C."/>
            <person name="Stajich J.E."/>
            <person name="Selbmann L."/>
        </authorList>
    </citation>
    <scope>NUCLEOTIDE SEQUENCE</scope>
    <source>
        <strain evidence="1">CCFEE 5714</strain>
    </source>
</reference>
<evidence type="ECO:0000313" key="2">
    <source>
        <dbReference type="Proteomes" id="UP001281147"/>
    </source>
</evidence>
<name>A0ACC3N2E6_9PEZI</name>
<organism evidence="1 2">
    <name type="scientific">Vermiconidia calcicola</name>
    <dbReference type="NCBI Taxonomy" id="1690605"/>
    <lineage>
        <taxon>Eukaryota</taxon>
        <taxon>Fungi</taxon>
        <taxon>Dikarya</taxon>
        <taxon>Ascomycota</taxon>
        <taxon>Pezizomycotina</taxon>
        <taxon>Dothideomycetes</taxon>
        <taxon>Dothideomycetidae</taxon>
        <taxon>Mycosphaerellales</taxon>
        <taxon>Extremaceae</taxon>
        <taxon>Vermiconidia</taxon>
    </lineage>
</organism>
<gene>
    <name evidence="1" type="ORF">LTR37_011304</name>
</gene>
<sequence>MNVGAQHHEIRRAGAKGLGVFATKLIPRGTRILAERPLFTVKSDRDLYPALRSLTQKDRDHLKQLSLSENKKPLFLDWAEATWHVVRGALSRPPAQTSDNSNTTPAGRISLDDYKTFLATFRNNNFNIGNGTRATFRDISRVNHSCVPNSQGNFNTAIGCFTVHAVRPIDQEQEITISYLDEHGAVRGVRQGQLFESYGFECNCPVCEPKTSRGRESERRRTAVRERLMQYAETASQRREPDLKMELELLLMLIRMLEEEGIAGRELATMYLSAAEGSLKLGDRKAAQRYSKLGLEMDEVCLGTDSPLFKESLQRMRSIPRA</sequence>
<keyword evidence="2" id="KW-1185">Reference proteome</keyword>
<dbReference type="Proteomes" id="UP001281147">
    <property type="component" value="Unassembled WGS sequence"/>
</dbReference>
<accession>A0ACC3N2E6</accession>
<evidence type="ECO:0000313" key="1">
    <source>
        <dbReference type="EMBL" id="KAK3708783.1"/>
    </source>
</evidence>
<comment type="caution">
    <text evidence="1">The sequence shown here is derived from an EMBL/GenBank/DDBJ whole genome shotgun (WGS) entry which is preliminary data.</text>
</comment>
<protein>
    <submittedName>
        <fullName evidence="1">Uncharacterized protein</fullName>
    </submittedName>
</protein>